<dbReference type="InterPro" id="IPR016186">
    <property type="entry name" value="C-type_lectin-like/link_sf"/>
</dbReference>
<dbReference type="GO" id="GO:0004888">
    <property type="term" value="F:transmembrane signaling receptor activity"/>
    <property type="evidence" value="ECO:0007669"/>
    <property type="project" value="InterPro"/>
</dbReference>
<dbReference type="Pfam" id="PF12662">
    <property type="entry name" value="cEGF"/>
    <property type="match status" value="1"/>
</dbReference>
<evidence type="ECO:0000256" key="15">
    <source>
        <dbReference type="SAM" id="Phobius"/>
    </source>
</evidence>
<keyword evidence="11 14" id="KW-1015">Disulfide bond</keyword>
<dbReference type="InterPro" id="IPR000152">
    <property type="entry name" value="EGF-type_Asp/Asn_hydroxyl_site"/>
</dbReference>
<keyword evidence="5 16" id="KW-0732">Signal</keyword>
<feature type="transmembrane region" description="Helical" evidence="15">
    <location>
        <begin position="466"/>
        <end position="484"/>
    </location>
</feature>
<feature type="disulfide bond" evidence="14">
    <location>
        <begin position="393"/>
        <end position="403"/>
    </location>
</feature>
<evidence type="ECO:0000256" key="13">
    <source>
        <dbReference type="ARBA" id="ARBA00046453"/>
    </source>
</evidence>
<organism evidence="18 19">
    <name type="scientific">Collichthys lucidus</name>
    <name type="common">Big head croaker</name>
    <name type="synonym">Sciaena lucida</name>
    <dbReference type="NCBI Taxonomy" id="240159"/>
    <lineage>
        <taxon>Eukaryota</taxon>
        <taxon>Metazoa</taxon>
        <taxon>Chordata</taxon>
        <taxon>Craniata</taxon>
        <taxon>Vertebrata</taxon>
        <taxon>Euteleostomi</taxon>
        <taxon>Actinopterygii</taxon>
        <taxon>Neopterygii</taxon>
        <taxon>Teleostei</taxon>
        <taxon>Neoteleostei</taxon>
        <taxon>Acanthomorphata</taxon>
        <taxon>Eupercaria</taxon>
        <taxon>Sciaenidae</taxon>
        <taxon>Collichthys</taxon>
    </lineage>
</organism>
<dbReference type="SMART" id="SM00179">
    <property type="entry name" value="EGF_CA"/>
    <property type="match status" value="3"/>
</dbReference>
<feature type="domain" description="EGF-like" evidence="17">
    <location>
        <begin position="389"/>
        <end position="424"/>
    </location>
</feature>
<dbReference type="CDD" id="cd00054">
    <property type="entry name" value="EGF_CA"/>
    <property type="match status" value="2"/>
</dbReference>
<comment type="subcellular location">
    <subcellularLocation>
        <location evidence="1">Membrane</location>
        <topology evidence="1">Single-pass type I membrane protein</topology>
    </subcellularLocation>
</comment>
<evidence type="ECO:0000256" key="7">
    <source>
        <dbReference type="ARBA" id="ARBA00022737"/>
    </source>
</evidence>
<feature type="signal peptide" evidence="16">
    <location>
        <begin position="1"/>
        <end position="24"/>
    </location>
</feature>
<dbReference type="SUPFAM" id="SSF57184">
    <property type="entry name" value="Growth factor receptor domain"/>
    <property type="match status" value="1"/>
</dbReference>
<dbReference type="InterPro" id="IPR000742">
    <property type="entry name" value="EGF"/>
</dbReference>
<dbReference type="PRINTS" id="PR00907">
    <property type="entry name" value="THRMBOMODULN"/>
</dbReference>
<dbReference type="STRING" id="240159.A0A4U5U9K1"/>
<dbReference type="GO" id="GO:0030246">
    <property type="term" value="F:carbohydrate binding"/>
    <property type="evidence" value="ECO:0007669"/>
    <property type="project" value="UniProtKB-KW"/>
</dbReference>
<accession>A0A4U5U9K1</accession>
<comment type="caution">
    <text evidence="14">Lacks conserved residue(s) required for the propagation of feature annotation.</text>
</comment>
<dbReference type="InterPro" id="IPR016187">
    <property type="entry name" value="CTDL_fold"/>
</dbReference>
<dbReference type="PROSITE" id="PS50026">
    <property type="entry name" value="EGF_3"/>
    <property type="match status" value="2"/>
</dbReference>
<evidence type="ECO:0000256" key="3">
    <source>
        <dbReference type="ARBA" id="ARBA00022536"/>
    </source>
</evidence>
<dbReference type="PROSITE" id="PS01187">
    <property type="entry name" value="EGF_CA"/>
    <property type="match status" value="2"/>
</dbReference>
<dbReference type="PIRSF" id="PIRSF001775">
    <property type="entry name" value="CD93/CD141"/>
    <property type="match status" value="1"/>
</dbReference>
<dbReference type="AlphaFoldDB" id="A0A4U5U9K1"/>
<keyword evidence="8" id="KW-0325">Glycoprotein</keyword>
<dbReference type="PANTHER" id="PTHR14789:SF9">
    <property type="entry name" value="THROMBOMODULIN"/>
    <property type="match status" value="1"/>
</dbReference>
<gene>
    <name evidence="18" type="ORF">D9C73_005962</name>
</gene>
<keyword evidence="8" id="KW-0654">Proteoglycan</keyword>
<keyword evidence="10 15" id="KW-0472">Membrane</keyword>
<dbReference type="InterPro" id="IPR049883">
    <property type="entry name" value="NOTCH1_EGF-like"/>
</dbReference>
<evidence type="ECO:0000256" key="9">
    <source>
        <dbReference type="ARBA" id="ARBA00022989"/>
    </source>
</evidence>
<evidence type="ECO:0000313" key="18">
    <source>
        <dbReference type="EMBL" id="TKS70590.1"/>
    </source>
</evidence>
<dbReference type="InterPro" id="IPR051505">
    <property type="entry name" value="C-type_lectin_domain"/>
</dbReference>
<evidence type="ECO:0000256" key="4">
    <source>
        <dbReference type="ARBA" id="ARBA00022692"/>
    </source>
</evidence>
<evidence type="ECO:0000256" key="6">
    <source>
        <dbReference type="ARBA" id="ARBA00022734"/>
    </source>
</evidence>
<dbReference type="InterPro" id="IPR026823">
    <property type="entry name" value="cEGF"/>
</dbReference>
<proteinExistence type="predicted"/>
<dbReference type="Pfam" id="PF09064">
    <property type="entry name" value="EGF_Tme5"/>
    <property type="match status" value="1"/>
</dbReference>
<keyword evidence="9 15" id="KW-1133">Transmembrane helix</keyword>
<evidence type="ECO:0000256" key="2">
    <source>
        <dbReference type="ARBA" id="ARBA00019822"/>
    </source>
</evidence>
<evidence type="ECO:0000256" key="10">
    <source>
        <dbReference type="ARBA" id="ARBA00023136"/>
    </source>
</evidence>
<dbReference type="InterPro" id="IPR018097">
    <property type="entry name" value="EGF_Ca-bd_CS"/>
</dbReference>
<dbReference type="SUPFAM" id="SSF56436">
    <property type="entry name" value="C-type lectin-like"/>
    <property type="match status" value="1"/>
</dbReference>
<dbReference type="Proteomes" id="UP000298787">
    <property type="component" value="Chromosome 5"/>
</dbReference>
<evidence type="ECO:0000256" key="11">
    <source>
        <dbReference type="ARBA" id="ARBA00023157"/>
    </source>
</evidence>
<evidence type="ECO:0000256" key="14">
    <source>
        <dbReference type="PROSITE-ProRule" id="PRU00076"/>
    </source>
</evidence>
<evidence type="ECO:0000256" key="12">
    <source>
        <dbReference type="ARBA" id="ARBA00045242"/>
    </source>
</evidence>
<comment type="subunit">
    <text evidence="13">Interacts with ITGAL, ITGAM and ITGB2. Interacts with thrombin/F2; this interaction switches the specificity of thrombin from a procoagulant to an anticoagulant and antifibrinolytic protease. Interacts with ANGP1 and ANGP2; these interactions significantly inhibit the generation of activated PC and TAFIa/CPB2 by the thrombin/thrombomodulin complex. Interacts with PF4; this interaction enhances generation of activated protein C. Interacts with HMGB1; this interaction inhibits HMGB1 inflammatory activity.</text>
</comment>
<evidence type="ECO:0000259" key="17">
    <source>
        <dbReference type="PROSITE" id="PS50026"/>
    </source>
</evidence>
<dbReference type="Gene3D" id="3.10.100.10">
    <property type="entry name" value="Mannose-Binding Protein A, subunit A"/>
    <property type="match status" value="1"/>
</dbReference>
<dbReference type="PROSITE" id="PS00010">
    <property type="entry name" value="ASX_HYDROXYL"/>
    <property type="match status" value="2"/>
</dbReference>
<keyword evidence="6" id="KW-0430">Lectin</keyword>
<evidence type="ECO:0000256" key="1">
    <source>
        <dbReference type="ARBA" id="ARBA00004479"/>
    </source>
</evidence>
<dbReference type="InterPro" id="IPR015149">
    <property type="entry name" value="Tme5_EGF-like"/>
</dbReference>
<dbReference type="Pfam" id="PF07645">
    <property type="entry name" value="EGF_CA"/>
    <property type="match status" value="1"/>
</dbReference>
<evidence type="ECO:0000313" key="19">
    <source>
        <dbReference type="Proteomes" id="UP000298787"/>
    </source>
</evidence>
<evidence type="ECO:0000256" key="8">
    <source>
        <dbReference type="ARBA" id="ARBA00022974"/>
    </source>
</evidence>
<dbReference type="InterPro" id="IPR009030">
    <property type="entry name" value="Growth_fac_rcpt_cys_sf"/>
</dbReference>
<feature type="domain" description="EGF-like" evidence="17">
    <location>
        <begin position="261"/>
        <end position="299"/>
    </location>
</feature>
<keyword evidence="4 15" id="KW-0812">Transmembrane</keyword>
<dbReference type="SMART" id="SM00181">
    <property type="entry name" value="EGF"/>
    <property type="match status" value="6"/>
</dbReference>
<reference evidence="18 19" key="1">
    <citation type="submission" date="2019-01" db="EMBL/GenBank/DDBJ databases">
        <title>Genome Assembly of Collichthys lucidus.</title>
        <authorList>
            <person name="Cai M."/>
            <person name="Xiao S."/>
        </authorList>
    </citation>
    <scope>NUCLEOTIDE SEQUENCE [LARGE SCALE GENOMIC DNA]</scope>
    <source>
        <strain evidence="18">JT15FE1705JMU</strain>
        <tissue evidence="18">Muscle</tissue>
    </source>
</reference>
<evidence type="ECO:0000256" key="5">
    <source>
        <dbReference type="ARBA" id="ARBA00022729"/>
    </source>
</evidence>
<dbReference type="InterPro" id="IPR001881">
    <property type="entry name" value="EGF-like_Ca-bd_dom"/>
</dbReference>
<dbReference type="GO" id="GO:0005509">
    <property type="term" value="F:calcium ion binding"/>
    <property type="evidence" value="ECO:0007669"/>
    <property type="project" value="InterPro"/>
</dbReference>
<comment type="function">
    <text evidence="12">Endothelial cell receptor that plays a critical role in regulating several physiological processes including hemostasis, coagulation, fibrinolysis, inflammation, and angiogenesis. Acts as a cofactor for thrombin activation of protein C/PROC on the surface of vascular endothelial cells leading to initiation of the activated protein C anticoagulant pathway. Also accelerates the activation of the plasma carboxypeptidase B2/CPB2, which catalyzes removal of C-terminal basic amino acids from its substrates including kinins or anaphylatoxins leading to fibrinolysis inhibition. Plays critical protective roles in changing the cleavage specificity of protease-activated receptor 1/PAR1, inhibiting endothelial cell permeability and inflammation. Suppresses inflammation distinctly from its anticoagulant cofactor activity by sequestering HMGB1 thereby preventing it from engaging cellular receptors such as RAGE and contributing to the inflammatory response.</text>
</comment>
<sequence length="530" mass="58573">MIPTSNAFLISLFLLCGLEEMVLSQHGHCAEEQCYVLFQEPKDFTSAEKRCKDTEGRLSTVISKRIDKMLKSIPSGASGSYWLDLHRATAGLQNCSSIAVREGRNFTVSWEPCGEQLNGFLCQYSLGGETCDGLKVGAGAQVKYIAHTGYEVRDSKSFPQGTIAVVGKIGSKYPDSKHVCYNKEWVQAPWFCEVFDGGCEHKCDKKTCLCPAGQTILPNKITCAADPCAKCAHECQRWGDTYACKCRKGYILAPDGRSCLDVNECVAENPCTGEGEECVNTQGGFHCRCKDDFEKEDGVCVDVSICLKCEHMLCNKINGVYTCQCREGHRVSKKNSTKCEMHCTERECPAKCIPNKDLSNNITSLDCFCPDGYIRDSADSANSTEMCIDIDECESGTECDHKCENFYGGFRCECHEGFKLHNVHECLPSEEETTEKVNGSSLGPPSPTAAGSHPAAVPSYIKTGSVLGIAMFLVMCVMLLLFLLHKAFKRCGKFTFSTIKNQNIDIFYLQQVTAETYKKLSFDKQFPSDS</sequence>
<evidence type="ECO:0000256" key="16">
    <source>
        <dbReference type="SAM" id="SignalP"/>
    </source>
</evidence>
<dbReference type="SUPFAM" id="SSF57196">
    <property type="entry name" value="EGF/Laminin"/>
    <property type="match status" value="2"/>
</dbReference>
<name>A0A4U5U9K1_COLLU</name>
<protein>
    <recommendedName>
        <fullName evidence="2">Thrombomodulin</fullName>
    </recommendedName>
</protein>
<keyword evidence="3 14" id="KW-0245">EGF-like domain</keyword>
<feature type="chain" id="PRO_5020756897" description="Thrombomodulin" evidence="16">
    <location>
        <begin position="25"/>
        <end position="530"/>
    </location>
</feature>
<dbReference type="EMBL" id="CM014082">
    <property type="protein sequence ID" value="TKS70590.1"/>
    <property type="molecule type" value="Genomic_DNA"/>
</dbReference>
<dbReference type="PANTHER" id="PTHR14789">
    <property type="entry name" value="CHONDROLECTIN VARIANT CHODLFDELTAE"/>
    <property type="match status" value="1"/>
</dbReference>
<keyword evidence="7" id="KW-0677">Repeat</keyword>
<dbReference type="GO" id="GO:0016020">
    <property type="term" value="C:membrane"/>
    <property type="evidence" value="ECO:0007669"/>
    <property type="project" value="UniProtKB-SubCell"/>
</dbReference>
<keyword evidence="19" id="KW-1185">Reference proteome</keyword>
<dbReference type="Gene3D" id="2.10.25.10">
    <property type="entry name" value="Laminin"/>
    <property type="match status" value="5"/>
</dbReference>